<accession>C3YM80</accession>
<dbReference type="InParanoid" id="C3YM80"/>
<dbReference type="AlphaFoldDB" id="C3YM80"/>
<sequence length="231" mass="26149">MGGRGTLSTLRRKSLPLATQHNTYWEWEVQDGETHDTKRRESLPLVTPPNTYWPWELIGEGKCNISRRSSLPFVTPPNTYWPWELPEPTYCEIPDDAAAAQNTYSEIPDNIAAATRPLPGLPHTYLETTDADITAESPLSASQHTYTGATHRQKDGTRITPRRASLPLITLPNTYWPWELPGDETIKIQQAQDSNPGEDNSRKTQKFINKVKFIIHSILDTKVVVLPIPRL</sequence>
<dbReference type="EMBL" id="GG666529">
    <property type="protein sequence ID" value="EEN58674.1"/>
    <property type="molecule type" value="Genomic_DNA"/>
</dbReference>
<organism>
    <name type="scientific">Branchiostoma floridae</name>
    <name type="common">Florida lancelet</name>
    <name type="synonym">Amphioxus</name>
    <dbReference type="NCBI Taxonomy" id="7739"/>
    <lineage>
        <taxon>Eukaryota</taxon>
        <taxon>Metazoa</taxon>
        <taxon>Chordata</taxon>
        <taxon>Cephalochordata</taxon>
        <taxon>Leptocardii</taxon>
        <taxon>Amphioxiformes</taxon>
        <taxon>Branchiostomatidae</taxon>
        <taxon>Branchiostoma</taxon>
    </lineage>
</organism>
<gene>
    <name evidence="1" type="ORF">BRAFLDRAFT_72970</name>
</gene>
<evidence type="ECO:0000313" key="1">
    <source>
        <dbReference type="EMBL" id="EEN58674.1"/>
    </source>
</evidence>
<protein>
    <submittedName>
        <fullName evidence="1">Uncharacterized protein</fullName>
    </submittedName>
</protein>
<proteinExistence type="predicted"/>
<name>C3YM80_BRAFL</name>
<reference evidence="1" key="1">
    <citation type="journal article" date="2008" name="Nature">
        <title>The amphioxus genome and the evolution of the chordate karyotype.</title>
        <authorList>
            <consortium name="US DOE Joint Genome Institute (JGI-PGF)"/>
            <person name="Putnam N.H."/>
            <person name="Butts T."/>
            <person name="Ferrier D.E.K."/>
            <person name="Furlong R.F."/>
            <person name="Hellsten U."/>
            <person name="Kawashima T."/>
            <person name="Robinson-Rechavi M."/>
            <person name="Shoguchi E."/>
            <person name="Terry A."/>
            <person name="Yu J.-K."/>
            <person name="Benito-Gutierrez E.L."/>
            <person name="Dubchak I."/>
            <person name="Garcia-Fernandez J."/>
            <person name="Gibson-Brown J.J."/>
            <person name="Grigoriev I.V."/>
            <person name="Horton A.C."/>
            <person name="de Jong P.J."/>
            <person name="Jurka J."/>
            <person name="Kapitonov V.V."/>
            <person name="Kohara Y."/>
            <person name="Kuroki Y."/>
            <person name="Lindquist E."/>
            <person name="Lucas S."/>
            <person name="Osoegawa K."/>
            <person name="Pennacchio L.A."/>
            <person name="Salamov A.A."/>
            <person name="Satou Y."/>
            <person name="Sauka-Spengler T."/>
            <person name="Schmutz J."/>
            <person name="Shin-I T."/>
            <person name="Toyoda A."/>
            <person name="Bronner-Fraser M."/>
            <person name="Fujiyama A."/>
            <person name="Holland L.Z."/>
            <person name="Holland P.W.H."/>
            <person name="Satoh N."/>
            <person name="Rokhsar D.S."/>
        </authorList>
    </citation>
    <scope>NUCLEOTIDE SEQUENCE [LARGE SCALE GENOMIC DNA]</scope>
    <source>
        <strain evidence="1">S238N-H82</strain>
        <tissue evidence="1">Testes</tissue>
    </source>
</reference>